<gene>
    <name evidence="2" type="ORF">PPACK8108_LOCUS8938</name>
</gene>
<evidence type="ECO:0000313" key="2">
    <source>
        <dbReference type="EMBL" id="CAH7674039.1"/>
    </source>
</evidence>
<reference evidence="2" key="1">
    <citation type="submission" date="2022-06" db="EMBL/GenBank/DDBJ databases">
        <authorList>
            <consortium name="SYNGENTA / RWTH Aachen University"/>
        </authorList>
    </citation>
    <scope>NUCLEOTIDE SEQUENCE</scope>
</reference>
<evidence type="ECO:0000313" key="3">
    <source>
        <dbReference type="Proteomes" id="UP001153365"/>
    </source>
</evidence>
<name>A0AAV0AW72_PHAPC</name>
<proteinExistence type="predicted"/>
<feature type="transmembrane region" description="Helical" evidence="1">
    <location>
        <begin position="34"/>
        <end position="58"/>
    </location>
</feature>
<keyword evidence="1" id="KW-0472">Membrane</keyword>
<comment type="caution">
    <text evidence="2">The sequence shown here is derived from an EMBL/GenBank/DDBJ whole genome shotgun (WGS) entry which is preliminary data.</text>
</comment>
<feature type="transmembrane region" description="Helical" evidence="1">
    <location>
        <begin position="223"/>
        <end position="243"/>
    </location>
</feature>
<keyword evidence="3" id="KW-1185">Reference proteome</keyword>
<evidence type="ECO:0000256" key="1">
    <source>
        <dbReference type="SAM" id="Phobius"/>
    </source>
</evidence>
<dbReference type="EMBL" id="CALTRL010001884">
    <property type="protein sequence ID" value="CAH7674039.1"/>
    <property type="molecule type" value="Genomic_DNA"/>
</dbReference>
<keyword evidence="1" id="KW-0812">Transmembrane</keyword>
<keyword evidence="1" id="KW-1133">Transmembrane helix</keyword>
<feature type="transmembrane region" description="Helical" evidence="1">
    <location>
        <begin position="140"/>
        <end position="165"/>
    </location>
</feature>
<feature type="transmembrane region" description="Helical" evidence="1">
    <location>
        <begin position="177"/>
        <end position="203"/>
    </location>
</feature>
<protein>
    <submittedName>
        <fullName evidence="2">Uncharacterized protein</fullName>
    </submittedName>
</protein>
<sequence length="346" mass="37355">MVVEIPEFEGTDSNQLLAVIGAWFNKFATKHLSFLPLSSVLPLTGFTILHSTRIAYLYHSILYSQGVSVGNRKSDVSFLQASLVCTTLVMSGTTMAAILQGQPSGLFSEGSGELVAAYSLAAVAMKWIRPFLDLLPQLPLKLFLFLVDGFATTFGTLSLGLIPVLRNPRMISSEGGPLVLPTLIVPLLCGSGASLLVPFFGLFQPRFSFGHPGFLSGKLSVDFWGPWFITLVYGTITDGRGLLFGSTRKLLSQLCSTVATEKVPKIEGPWMKADEAHVFCSLILSSLYIINEIGPNFINYINGTPAKGFLNRDKSSSATDEKTKIDDAASSAVETSLGKLTRRSKA</sequence>
<organism evidence="2 3">
    <name type="scientific">Phakopsora pachyrhizi</name>
    <name type="common">Asian soybean rust disease fungus</name>
    <dbReference type="NCBI Taxonomy" id="170000"/>
    <lineage>
        <taxon>Eukaryota</taxon>
        <taxon>Fungi</taxon>
        <taxon>Dikarya</taxon>
        <taxon>Basidiomycota</taxon>
        <taxon>Pucciniomycotina</taxon>
        <taxon>Pucciniomycetes</taxon>
        <taxon>Pucciniales</taxon>
        <taxon>Phakopsoraceae</taxon>
        <taxon>Phakopsora</taxon>
    </lineage>
</organism>
<dbReference type="Proteomes" id="UP001153365">
    <property type="component" value="Unassembled WGS sequence"/>
</dbReference>
<feature type="transmembrane region" description="Helical" evidence="1">
    <location>
        <begin position="78"/>
        <end position="99"/>
    </location>
</feature>
<dbReference type="AlphaFoldDB" id="A0AAV0AW72"/>
<accession>A0AAV0AW72</accession>